<feature type="transmembrane region" description="Helical" evidence="6">
    <location>
        <begin position="422"/>
        <end position="440"/>
    </location>
</feature>
<dbReference type="InterPro" id="IPR051788">
    <property type="entry name" value="MFS_Transporter"/>
</dbReference>
<dbReference type="InterPro" id="IPR011701">
    <property type="entry name" value="MFS"/>
</dbReference>
<dbReference type="KEGG" id="psim:KR76_08805"/>
<feature type="transmembrane region" description="Helical" evidence="6">
    <location>
        <begin position="389"/>
        <end position="410"/>
    </location>
</feature>
<feature type="transmembrane region" description="Helical" evidence="6">
    <location>
        <begin position="229"/>
        <end position="251"/>
    </location>
</feature>
<dbReference type="PANTHER" id="PTHR23514">
    <property type="entry name" value="BYPASS OF STOP CODON PROTEIN 6"/>
    <property type="match status" value="1"/>
</dbReference>
<feature type="transmembrane region" description="Helical" evidence="6">
    <location>
        <begin position="446"/>
        <end position="468"/>
    </location>
</feature>
<feature type="transmembrane region" description="Helical" evidence="6">
    <location>
        <begin position="197"/>
        <end position="217"/>
    </location>
</feature>
<feature type="region of interest" description="Disordered" evidence="5">
    <location>
        <begin position="1"/>
        <end position="24"/>
    </location>
</feature>
<accession>A0A0A1DHI6</accession>
<feature type="transmembrane region" description="Helical" evidence="6">
    <location>
        <begin position="290"/>
        <end position="307"/>
    </location>
</feature>
<sequence length="548" mass="56257">MREEQHRPRGLGGPDPLDDAVAAGRDVGRALAAGARVGPHGPARHLLADLRGGAALVVAVAPLEEVVGDLGIGEAGELGGAAGALEGTRQHQGVRRPRQARGQPAGDVLALGEQRQVGGRGVPPRDAPLGRPVPDQKGGIGHADILPARCPRWQDPGMPLSRHRLAIAAAFATQGFVFIGLTTRLPEIKDRWDLSELGISGVLLAIVLLAGAGSVVAERLAARTASASVLRAGLVLVTVGAGLMLAAPVWAAYLAGVAVYGVGLGMVDATTNMQAVALELRYGRPILPSFHGAWTFGGLLGAALTLATADVDLAWTAGLAVLPLIVAGARFLPRDTETATAVATGSTAIAVPWRPILMVGLGMVVFYMVDTAAQTWGAVYLDEVVDAPSRFVALATLPYLVASLAVRMAGDRIVLRYGAVPVLRIGAVVACAGLVVVTAAPTWGVAVLGFTLTGAGISVVAPLSFSAAARIAGGSVERVDAVIARFNQFNYVGGLLGAVLTGVVGKDELRYGFVVPMVLVLALLPLARWFGTGRPAAQTESPEVSAER</sequence>
<keyword evidence="4 6" id="KW-0472">Membrane</keyword>
<dbReference type="Gene3D" id="1.20.1250.20">
    <property type="entry name" value="MFS general substrate transporter like domains"/>
    <property type="match status" value="2"/>
</dbReference>
<name>A0A0A1DHI6_NOCSI</name>
<comment type="subcellular location">
    <subcellularLocation>
        <location evidence="1">Membrane</location>
        <topology evidence="1">Multi-pass membrane protein</topology>
    </subcellularLocation>
</comment>
<evidence type="ECO:0000256" key="3">
    <source>
        <dbReference type="ARBA" id="ARBA00022989"/>
    </source>
</evidence>
<evidence type="ECO:0000256" key="1">
    <source>
        <dbReference type="ARBA" id="ARBA00004141"/>
    </source>
</evidence>
<reference evidence="7 8" key="1">
    <citation type="journal article" date="2015" name="Genome Announc.">
        <title>Complete Genome Sequence of Steroid-Transforming Nocardioides simplex VKM Ac-2033D.</title>
        <authorList>
            <person name="Shtratnikova V.Y."/>
            <person name="Schelkunov M.I."/>
            <person name="Pekov Y.A."/>
            <person name="Fokina V.V."/>
            <person name="Logacheva M.D."/>
            <person name="Sokolov S.L."/>
            <person name="Bragin E.Y."/>
            <person name="Ashapkin V.V."/>
            <person name="Donova M.V."/>
        </authorList>
    </citation>
    <scope>NUCLEOTIDE SEQUENCE [LARGE SCALE GENOMIC DNA]</scope>
    <source>
        <strain evidence="7 8">VKM Ac-2033D</strain>
    </source>
</reference>
<feature type="transmembrane region" description="Helical" evidence="6">
    <location>
        <begin position="511"/>
        <end position="531"/>
    </location>
</feature>
<dbReference type="eggNOG" id="COG0738">
    <property type="taxonomic scope" value="Bacteria"/>
</dbReference>
<evidence type="ECO:0000313" key="7">
    <source>
        <dbReference type="EMBL" id="AIY16841.2"/>
    </source>
</evidence>
<feature type="transmembrane region" description="Helical" evidence="6">
    <location>
        <begin position="313"/>
        <end position="332"/>
    </location>
</feature>
<evidence type="ECO:0000256" key="6">
    <source>
        <dbReference type="SAM" id="Phobius"/>
    </source>
</evidence>
<dbReference type="EMBL" id="CP009896">
    <property type="protein sequence ID" value="AIY16841.2"/>
    <property type="molecule type" value="Genomic_DNA"/>
</dbReference>
<evidence type="ECO:0000256" key="2">
    <source>
        <dbReference type="ARBA" id="ARBA00022692"/>
    </source>
</evidence>
<feature type="region of interest" description="Disordered" evidence="5">
    <location>
        <begin position="86"/>
        <end position="141"/>
    </location>
</feature>
<evidence type="ECO:0000256" key="4">
    <source>
        <dbReference type="ARBA" id="ARBA00023136"/>
    </source>
</evidence>
<dbReference type="GO" id="GO:0016020">
    <property type="term" value="C:membrane"/>
    <property type="evidence" value="ECO:0007669"/>
    <property type="project" value="UniProtKB-SubCell"/>
</dbReference>
<dbReference type="PANTHER" id="PTHR23514:SF13">
    <property type="entry name" value="INNER MEMBRANE PROTEIN YBJJ"/>
    <property type="match status" value="1"/>
</dbReference>
<dbReference type="CDD" id="cd17393">
    <property type="entry name" value="MFS_MosC_like"/>
    <property type="match status" value="1"/>
</dbReference>
<gene>
    <name evidence="7" type="ORF">KR76_08805</name>
</gene>
<dbReference type="STRING" id="2045.KR76_08805"/>
<evidence type="ECO:0000256" key="5">
    <source>
        <dbReference type="SAM" id="MobiDB-lite"/>
    </source>
</evidence>
<keyword evidence="8" id="KW-1185">Reference proteome</keyword>
<dbReference type="GO" id="GO:0022857">
    <property type="term" value="F:transmembrane transporter activity"/>
    <property type="evidence" value="ECO:0007669"/>
    <property type="project" value="InterPro"/>
</dbReference>
<evidence type="ECO:0000313" key="8">
    <source>
        <dbReference type="Proteomes" id="UP000030300"/>
    </source>
</evidence>
<dbReference type="HOGENOM" id="CLU_035309_2_1_11"/>
<feature type="transmembrane region" description="Helical" evidence="6">
    <location>
        <begin position="489"/>
        <end position="505"/>
    </location>
</feature>
<dbReference type="AlphaFoldDB" id="A0A0A1DHI6"/>
<dbReference type="Proteomes" id="UP000030300">
    <property type="component" value="Chromosome"/>
</dbReference>
<keyword evidence="3 6" id="KW-1133">Transmembrane helix</keyword>
<protein>
    <submittedName>
        <fullName evidence="7">Membrane protein mosC</fullName>
    </submittedName>
</protein>
<proteinExistence type="predicted"/>
<dbReference type="SUPFAM" id="SSF103473">
    <property type="entry name" value="MFS general substrate transporter"/>
    <property type="match status" value="1"/>
</dbReference>
<feature type="transmembrane region" description="Helical" evidence="6">
    <location>
        <begin position="165"/>
        <end position="185"/>
    </location>
</feature>
<dbReference type="Pfam" id="PF07690">
    <property type="entry name" value="MFS_1"/>
    <property type="match status" value="1"/>
</dbReference>
<organism evidence="7 8">
    <name type="scientific">Nocardioides simplex</name>
    <name type="common">Arthrobacter simplex</name>
    <dbReference type="NCBI Taxonomy" id="2045"/>
    <lineage>
        <taxon>Bacteria</taxon>
        <taxon>Bacillati</taxon>
        <taxon>Actinomycetota</taxon>
        <taxon>Actinomycetes</taxon>
        <taxon>Propionibacteriales</taxon>
        <taxon>Nocardioidaceae</taxon>
        <taxon>Pimelobacter</taxon>
    </lineage>
</organism>
<feature type="transmembrane region" description="Helical" evidence="6">
    <location>
        <begin position="353"/>
        <end position="369"/>
    </location>
</feature>
<dbReference type="InterPro" id="IPR036259">
    <property type="entry name" value="MFS_trans_sf"/>
</dbReference>
<keyword evidence="2 6" id="KW-0812">Transmembrane</keyword>